<dbReference type="EMBL" id="CP002039">
    <property type="protein sequence ID" value="ADJ63302.1"/>
    <property type="molecule type" value="Genomic_DNA"/>
</dbReference>
<organism evidence="2 3">
    <name type="scientific">Herbaspirillum seropedicae (strain SmR1)</name>
    <dbReference type="NCBI Taxonomy" id="757424"/>
    <lineage>
        <taxon>Bacteria</taxon>
        <taxon>Pseudomonadati</taxon>
        <taxon>Pseudomonadota</taxon>
        <taxon>Betaproteobacteria</taxon>
        <taxon>Burkholderiales</taxon>
        <taxon>Oxalobacteraceae</taxon>
        <taxon>Herbaspirillum</taxon>
    </lineage>
</organism>
<proteinExistence type="predicted"/>
<protein>
    <submittedName>
        <fullName evidence="2">DNA-binding repressor transcription regulator protein</fullName>
    </submittedName>
</protein>
<dbReference type="STRING" id="757424.Hsero_1790"/>
<dbReference type="HOGENOM" id="CLU_066192_23_2_4"/>
<reference evidence="2 3" key="1">
    <citation type="submission" date="2010-04" db="EMBL/GenBank/DDBJ databases">
        <title>The genome of Herbaspirillum seropedicae SmR1, an endophytic, nitrogen-fixing, plant-growth promoting beta-Proteobacteria.</title>
        <authorList>
            <person name="Pedrosa F.O."/>
            <person name="Monteiro R.A."/>
            <person name="Wassem R."/>
            <person name="Cruz L.M."/>
            <person name="Ayub R.A."/>
            <person name="Colauto N.B."/>
            <person name="Fernandez M.A."/>
            <person name="Fungaro M.H.P."/>
            <person name="Grisard E.C."/>
            <person name="Hungria M."/>
            <person name="Madeira H.M.F."/>
            <person name="Nodari R.O."/>
            <person name="Osaku C.A."/>
            <person name="Petzl-Erler M.L."/>
            <person name="Terenzi H."/>
            <person name="Vieira L.G.E."/>
            <person name="Almeida M.I.M."/>
            <person name="Alves L.R."/>
            <person name="Arantes O.M.N."/>
            <person name="Balsanelli E."/>
            <person name="Barcellos F.G."/>
            <person name="Baura V.A."/>
            <person name="Binde D.R."/>
            <person name="Campo R.J."/>
            <person name="Chubatsu L.S."/>
            <person name="Chueire L.M.O."/>
            <person name="Ciferri R.R."/>
            <person name="Correa L.C."/>
            <person name="da Conceicao Silva J.L."/>
            <person name="Dabul A.N.G."/>
            <person name="Dambros B.P."/>
            <person name="Faoro H."/>
            <person name="Favetti A."/>
            <person name="Friedermann G."/>
            <person name="Furlaneto M.C."/>
            <person name="Gasques L.S."/>
            <person name="Gimenes C.C.T."/>
            <person name="Gioppo N.M.R."/>
            <person name="Glienke-Blanco C."/>
            <person name="Godoy L.P."/>
            <person name="Guerra M.P."/>
            <person name="Karp S."/>
            <person name="Kava-Cordeiro V."/>
            <person name="Margarido V.P."/>
            <person name="Mathioni S.M."/>
            <person name="Menck-Soares M.A."/>
            <person name="Murace N.K."/>
            <person name="Nicolas M.F."/>
            <person name="Oliveira C.E.C."/>
            <person name="Pagnan N.A.B."/>
            <person name="Pamphile J.A."/>
            <person name="Patussi E.V."/>
            <person name="Pereira L.F.P."/>
            <person name="Pereira-Ferrari L."/>
            <person name="Pinto F.G.S."/>
            <person name="Precoma C."/>
            <person name="Prioli A.J."/>
            <person name="Prioli S.M.A.P."/>
            <person name="Raittz R.T."/>
            <person name="Ramos H.J.O."/>
            <person name="Ribeiro E.M.S.F."/>
            <person name="Rigo L.U."/>
            <person name="Rocha C.L.M.S.C."/>
            <person name="Rocha S.N."/>
            <person name="Santos K."/>
            <person name="Satori D."/>
            <person name="Silva A.G."/>
            <person name="Simao R.C.G."/>
            <person name="Soares M.A.M."/>
            <person name="Souza E.M."/>
            <person name="Steffens M.B.R."/>
            <person name="Steindel M."/>
            <person name="Tadra-Sfeir M.Z."/>
            <person name="Takahashi E.K."/>
            <person name="Torres R.A."/>
            <person name="Valle J.S."/>
            <person name="Vernal J.I."/>
            <person name="Vilas-Boas L.A."/>
            <person name="Watanabe M.A.E."/>
            <person name="Weiss V.A."/>
            <person name="Yates M.A."/>
            <person name="Souza E.M."/>
        </authorList>
    </citation>
    <scope>NUCLEOTIDE SEQUENCE [LARGE SCALE GENOMIC DNA]</scope>
    <source>
        <strain evidence="2 3">SmR1</strain>
    </source>
</reference>
<dbReference type="eggNOG" id="COG1396">
    <property type="taxonomic scope" value="Bacteria"/>
</dbReference>
<feature type="compositionally biased region" description="Basic residues" evidence="1">
    <location>
        <begin position="132"/>
        <end position="144"/>
    </location>
</feature>
<name>D8IRH8_HERSS</name>
<evidence type="ECO:0000256" key="1">
    <source>
        <dbReference type="SAM" id="MobiDB-lite"/>
    </source>
</evidence>
<accession>D8IRH8</accession>
<sequence>MSSNKSEYLTTLGDRLAKERSRCGHTQKSIADNLDITARTQIKYEIGETAPDAYYLHGLDAIGIDVTYVLTGVRGATPSPEESQLIACYRSVDKATRSALTQLLAGMADMVRASRKKRDFFAVPEEVRVRPGRQRKLPVGRPRKQKDFLNEAPAKEQAPAKEGGEGESEQG</sequence>
<dbReference type="InterPro" id="IPR001387">
    <property type="entry name" value="Cro/C1-type_HTH"/>
</dbReference>
<dbReference type="GeneID" id="29392762"/>
<dbReference type="RefSeq" id="WP_013233795.1">
    <property type="nucleotide sequence ID" value="NC_014323.1"/>
</dbReference>
<dbReference type="Proteomes" id="UP000000329">
    <property type="component" value="Chromosome"/>
</dbReference>
<dbReference type="SUPFAM" id="SSF47413">
    <property type="entry name" value="lambda repressor-like DNA-binding domains"/>
    <property type="match status" value="1"/>
</dbReference>
<evidence type="ECO:0000313" key="3">
    <source>
        <dbReference type="Proteomes" id="UP000000329"/>
    </source>
</evidence>
<keyword evidence="2" id="KW-0238">DNA-binding</keyword>
<feature type="region of interest" description="Disordered" evidence="1">
    <location>
        <begin position="132"/>
        <end position="171"/>
    </location>
</feature>
<dbReference type="InterPro" id="IPR010982">
    <property type="entry name" value="Lambda_DNA-bd_dom_sf"/>
</dbReference>
<dbReference type="AlphaFoldDB" id="D8IRH8"/>
<dbReference type="GO" id="GO:0003677">
    <property type="term" value="F:DNA binding"/>
    <property type="evidence" value="ECO:0007669"/>
    <property type="project" value="UniProtKB-KW"/>
</dbReference>
<dbReference type="CDD" id="cd00093">
    <property type="entry name" value="HTH_XRE"/>
    <property type="match status" value="1"/>
</dbReference>
<dbReference type="Gene3D" id="1.10.260.40">
    <property type="entry name" value="lambda repressor-like DNA-binding domains"/>
    <property type="match status" value="1"/>
</dbReference>
<dbReference type="KEGG" id="hse:Hsero_1790"/>
<evidence type="ECO:0000313" key="2">
    <source>
        <dbReference type="EMBL" id="ADJ63302.1"/>
    </source>
</evidence>
<gene>
    <name evidence="2" type="ordered locus">Hsero_1790</name>
</gene>
<keyword evidence="3" id="KW-1185">Reference proteome</keyword>